<reference evidence="3" key="1">
    <citation type="submission" date="2013-07" db="EMBL/GenBank/DDBJ databases">
        <title>The genome of an arbuscular mycorrhizal fungus provides insights into the evolution of the oldest plant symbiosis.</title>
        <authorList>
            <consortium name="DOE Joint Genome Institute"/>
            <person name="Tisserant E."/>
            <person name="Malbreil M."/>
            <person name="Kuo A."/>
            <person name="Kohler A."/>
            <person name="Symeonidi A."/>
            <person name="Balestrini R."/>
            <person name="Charron P."/>
            <person name="Duensing N."/>
            <person name="Frei-dit-Frey N."/>
            <person name="Gianinazzi-Pearson V."/>
            <person name="Gilbert B."/>
            <person name="Handa Y."/>
            <person name="Hijri M."/>
            <person name="Kaul R."/>
            <person name="Kawaguchi M."/>
            <person name="Krajinski F."/>
            <person name="Lammers P."/>
            <person name="Lapierre D."/>
            <person name="Masclaux F.G."/>
            <person name="Murat C."/>
            <person name="Morin E."/>
            <person name="Ndikumana S."/>
            <person name="Pagni M."/>
            <person name="Petitpierre D."/>
            <person name="Requena N."/>
            <person name="Rosikiewicz P."/>
            <person name="Riley R."/>
            <person name="Saito K."/>
            <person name="San Clemente H."/>
            <person name="Shapiro H."/>
            <person name="van Tuinen D."/>
            <person name="Becard G."/>
            <person name="Bonfante P."/>
            <person name="Paszkowski U."/>
            <person name="Shachar-Hill Y."/>
            <person name="Young J.P."/>
            <person name="Sanders I.R."/>
            <person name="Henrissat B."/>
            <person name="Rensing S.A."/>
            <person name="Grigoriev I.V."/>
            <person name="Corradi N."/>
            <person name="Roux C."/>
            <person name="Martin F."/>
        </authorList>
    </citation>
    <scope>NUCLEOTIDE SEQUENCE</scope>
    <source>
        <strain evidence="3">DAOM 197198</strain>
    </source>
</reference>
<evidence type="ECO:0000256" key="2">
    <source>
        <dbReference type="SAM" id="Phobius"/>
    </source>
</evidence>
<evidence type="ECO:0000313" key="3">
    <source>
        <dbReference type="EMBL" id="ERZ98774.1"/>
    </source>
</evidence>
<feature type="compositionally biased region" description="Polar residues" evidence="1">
    <location>
        <begin position="1"/>
        <end position="16"/>
    </location>
</feature>
<keyword evidence="2" id="KW-0472">Membrane</keyword>
<accession>U9SS82</accession>
<feature type="region of interest" description="Disordered" evidence="1">
    <location>
        <begin position="1"/>
        <end position="23"/>
    </location>
</feature>
<keyword evidence="2" id="KW-0812">Transmembrane</keyword>
<keyword evidence="2" id="KW-1133">Transmembrane helix</keyword>
<gene>
    <name evidence="3" type="ORF">GLOINDRAFT_83585</name>
</gene>
<dbReference type="EMBL" id="KI298512">
    <property type="protein sequence ID" value="ERZ98774.1"/>
    <property type="molecule type" value="Genomic_DNA"/>
</dbReference>
<dbReference type="AlphaFoldDB" id="U9SS82"/>
<sequence>MPRSSNIKQSSRNGLQTPGEHQCPGSLRITSLRMSSSEESIKWTFYDQKLGQLLRCKFWKGVFFSLSDLRHVKGDAIFYEETFYYIITANLTFNIVRSRGNSGSFGTVPLIFPIVLIFSGDYRWFWSSPYR</sequence>
<proteinExistence type="predicted"/>
<feature type="transmembrane region" description="Helical" evidence="2">
    <location>
        <begin position="105"/>
        <end position="125"/>
    </location>
</feature>
<dbReference type="HOGENOM" id="CLU_1928713_0_0_1"/>
<organism evidence="3">
    <name type="scientific">Rhizophagus irregularis (strain DAOM 181602 / DAOM 197198 / MUCL 43194)</name>
    <name type="common">Arbuscular mycorrhizal fungus</name>
    <name type="synonym">Glomus intraradices</name>
    <dbReference type="NCBI Taxonomy" id="747089"/>
    <lineage>
        <taxon>Eukaryota</taxon>
        <taxon>Fungi</taxon>
        <taxon>Fungi incertae sedis</taxon>
        <taxon>Mucoromycota</taxon>
        <taxon>Glomeromycotina</taxon>
        <taxon>Glomeromycetes</taxon>
        <taxon>Glomerales</taxon>
        <taxon>Glomeraceae</taxon>
        <taxon>Rhizophagus</taxon>
    </lineage>
</organism>
<protein>
    <submittedName>
        <fullName evidence="3">Uncharacterized protein</fullName>
    </submittedName>
</protein>
<name>U9SS82_RHIID</name>
<evidence type="ECO:0000256" key="1">
    <source>
        <dbReference type="SAM" id="MobiDB-lite"/>
    </source>
</evidence>